<evidence type="ECO:0000256" key="1">
    <source>
        <dbReference type="SAM" id="MobiDB-lite"/>
    </source>
</evidence>
<proteinExistence type="predicted"/>
<feature type="region of interest" description="Disordered" evidence="1">
    <location>
        <begin position="44"/>
        <end position="73"/>
    </location>
</feature>
<dbReference type="AlphaFoldDB" id="A0AAJ0GH23"/>
<organism evidence="2 3">
    <name type="scientific">Extremus antarcticus</name>
    <dbReference type="NCBI Taxonomy" id="702011"/>
    <lineage>
        <taxon>Eukaryota</taxon>
        <taxon>Fungi</taxon>
        <taxon>Dikarya</taxon>
        <taxon>Ascomycota</taxon>
        <taxon>Pezizomycotina</taxon>
        <taxon>Dothideomycetes</taxon>
        <taxon>Dothideomycetidae</taxon>
        <taxon>Mycosphaerellales</taxon>
        <taxon>Extremaceae</taxon>
        <taxon>Extremus</taxon>
    </lineage>
</organism>
<keyword evidence="3" id="KW-1185">Reference proteome</keyword>
<dbReference type="Proteomes" id="UP001271007">
    <property type="component" value="Unassembled WGS sequence"/>
</dbReference>
<evidence type="ECO:0000313" key="3">
    <source>
        <dbReference type="Proteomes" id="UP001271007"/>
    </source>
</evidence>
<evidence type="ECO:0000313" key="2">
    <source>
        <dbReference type="EMBL" id="KAK3057427.1"/>
    </source>
</evidence>
<feature type="compositionally biased region" description="Low complexity" evidence="1">
    <location>
        <begin position="61"/>
        <end position="73"/>
    </location>
</feature>
<sequence length="178" mass="20143">MDEVDEPPRLSRLRQLPAELQDHIFRYAVVEHEPIKIRTHLVPNGQDLFDPGDQGDHDEVAVPPSSPSAAQASRSLRDQVLPIYFAGNTFVLDYSEESQATIVESLRPWIEIFSTPPLPDDWSAPQLRVLGDIRRRGGTVAIQQLFYACHADLKPALEKLRQELNVEESDEDICCPFD</sequence>
<gene>
    <name evidence="2" type="ORF">LTR09_001611</name>
</gene>
<protein>
    <submittedName>
        <fullName evidence="2">Uncharacterized protein</fullName>
    </submittedName>
</protein>
<reference evidence="2" key="1">
    <citation type="submission" date="2023-04" db="EMBL/GenBank/DDBJ databases">
        <title>Black Yeasts Isolated from many extreme environments.</title>
        <authorList>
            <person name="Coleine C."/>
            <person name="Stajich J.E."/>
            <person name="Selbmann L."/>
        </authorList>
    </citation>
    <scope>NUCLEOTIDE SEQUENCE</scope>
    <source>
        <strain evidence="2">CCFEE 5312</strain>
    </source>
</reference>
<dbReference type="EMBL" id="JAWDJX010000003">
    <property type="protein sequence ID" value="KAK3057427.1"/>
    <property type="molecule type" value="Genomic_DNA"/>
</dbReference>
<accession>A0AAJ0GH23</accession>
<comment type="caution">
    <text evidence="2">The sequence shown here is derived from an EMBL/GenBank/DDBJ whole genome shotgun (WGS) entry which is preliminary data.</text>
</comment>
<name>A0AAJ0GH23_9PEZI</name>